<dbReference type="InterPro" id="IPR036047">
    <property type="entry name" value="F-box-like_dom_sf"/>
</dbReference>
<dbReference type="PROSITE" id="PS50181">
    <property type="entry name" value="FBOX"/>
    <property type="match status" value="2"/>
</dbReference>
<accession>A0A6A7AKS9</accession>
<gene>
    <name evidence="5" type="ORF">CC86DRAFT_415042</name>
</gene>
<dbReference type="PANTHER" id="PTHR24161:SF116">
    <property type="entry name" value="ANKYRIN REPEAT DOMAIN-CONTAINING PROTEIN 50"/>
    <property type="match status" value="1"/>
</dbReference>
<keyword evidence="6" id="KW-1185">Reference proteome</keyword>
<dbReference type="SUPFAM" id="SSF48403">
    <property type="entry name" value="Ankyrin repeat"/>
    <property type="match status" value="1"/>
</dbReference>
<feature type="compositionally biased region" description="Basic and acidic residues" evidence="3">
    <location>
        <begin position="503"/>
        <end position="513"/>
    </location>
</feature>
<dbReference type="OrthoDB" id="366390at2759"/>
<feature type="region of interest" description="Disordered" evidence="3">
    <location>
        <begin position="450"/>
        <end position="544"/>
    </location>
</feature>
<feature type="compositionally biased region" description="Basic and acidic residues" evidence="3">
    <location>
        <begin position="302"/>
        <end position="311"/>
    </location>
</feature>
<feature type="domain" description="F-box" evidence="4">
    <location>
        <begin position="12"/>
        <end position="46"/>
    </location>
</feature>
<name>A0A6A7AKS9_9PLEO</name>
<evidence type="ECO:0000256" key="1">
    <source>
        <dbReference type="ARBA" id="ARBA00022737"/>
    </source>
</evidence>
<organism evidence="5 6">
    <name type="scientific">Ophiobolus disseminans</name>
    <dbReference type="NCBI Taxonomy" id="1469910"/>
    <lineage>
        <taxon>Eukaryota</taxon>
        <taxon>Fungi</taxon>
        <taxon>Dikarya</taxon>
        <taxon>Ascomycota</taxon>
        <taxon>Pezizomycotina</taxon>
        <taxon>Dothideomycetes</taxon>
        <taxon>Pleosporomycetidae</taxon>
        <taxon>Pleosporales</taxon>
        <taxon>Pleosporineae</taxon>
        <taxon>Phaeosphaeriaceae</taxon>
        <taxon>Ophiobolus</taxon>
    </lineage>
</organism>
<dbReference type="EMBL" id="MU006216">
    <property type="protein sequence ID" value="KAF2833308.1"/>
    <property type="molecule type" value="Genomic_DNA"/>
</dbReference>
<dbReference type="AlphaFoldDB" id="A0A6A7AKS9"/>
<evidence type="ECO:0000313" key="5">
    <source>
        <dbReference type="EMBL" id="KAF2833308.1"/>
    </source>
</evidence>
<feature type="region of interest" description="Disordered" evidence="3">
    <location>
        <begin position="289"/>
        <end position="343"/>
    </location>
</feature>
<dbReference type="SUPFAM" id="SSF81383">
    <property type="entry name" value="F-box domain"/>
    <property type="match status" value="2"/>
</dbReference>
<protein>
    <submittedName>
        <fullName evidence="5">Ankyrin</fullName>
    </submittedName>
</protein>
<sequence length="544" mass="60716">MDKRALVALPPPAGILTLPNELLCDIASPLCTADLRRLSRVNHKFNFFAYAYLNKYHYNKGLVTLPNELLLVMVQHLDTRSCSSLAQTSHRFYPLVMNYIVRHDIRYRGSSLLNVAAKRNLKGLAKNVLRMGGDVNTQSGFQQGLTGKRPTPLAAAAFFGYERMVRLFLAAGAEQIVDGTRLALVIAFARDHENIAILLSQDLDAYFQVLKSGSTLLDTACEKRFVKLVRFLLERQDRSLSARDVRGRSLALYNIIDATACKGDFVMRQLLEDVHQIVSMLLQHHADPDMPSGRIGATARDVASRHPDPRVRNLLSKAKPPATTKPKKLPSRAGRKGLDNESTPSYQMEYFHSMESPIPSRFATLLDFVDKPDTAEALLTGDDGSTQPELDFEDPSLETWNLAHMVGSDMRGLPKQPEADPKEPPTISSFSQLGTPKAIKEDVTQAFWAQKPAPVKSAPLPRPSVSKAKELPRPVVTDPFPHLGQPVRVPRARGTDLWSRFQKTNEPDRERPQQRALTSDDSGKQSKQSSSKKSKKKQWVPLKM</sequence>
<dbReference type="Proteomes" id="UP000799424">
    <property type="component" value="Unassembled WGS sequence"/>
</dbReference>
<feature type="domain" description="F-box" evidence="4">
    <location>
        <begin position="59"/>
        <end position="110"/>
    </location>
</feature>
<keyword evidence="1" id="KW-0677">Repeat</keyword>
<dbReference type="InterPro" id="IPR036770">
    <property type="entry name" value="Ankyrin_rpt-contain_sf"/>
</dbReference>
<evidence type="ECO:0000259" key="4">
    <source>
        <dbReference type="PROSITE" id="PS50181"/>
    </source>
</evidence>
<reference evidence="5" key="1">
    <citation type="journal article" date="2020" name="Stud. Mycol.">
        <title>101 Dothideomycetes genomes: a test case for predicting lifestyles and emergence of pathogens.</title>
        <authorList>
            <person name="Haridas S."/>
            <person name="Albert R."/>
            <person name="Binder M."/>
            <person name="Bloem J."/>
            <person name="Labutti K."/>
            <person name="Salamov A."/>
            <person name="Andreopoulos B."/>
            <person name="Baker S."/>
            <person name="Barry K."/>
            <person name="Bills G."/>
            <person name="Bluhm B."/>
            <person name="Cannon C."/>
            <person name="Castanera R."/>
            <person name="Culley D."/>
            <person name="Daum C."/>
            <person name="Ezra D."/>
            <person name="Gonzalez J."/>
            <person name="Henrissat B."/>
            <person name="Kuo A."/>
            <person name="Liang C."/>
            <person name="Lipzen A."/>
            <person name="Lutzoni F."/>
            <person name="Magnuson J."/>
            <person name="Mondo S."/>
            <person name="Nolan M."/>
            <person name="Ohm R."/>
            <person name="Pangilinan J."/>
            <person name="Park H.-J."/>
            <person name="Ramirez L."/>
            <person name="Alfaro M."/>
            <person name="Sun H."/>
            <person name="Tritt A."/>
            <person name="Yoshinaga Y."/>
            <person name="Zwiers L.-H."/>
            <person name="Turgeon B."/>
            <person name="Goodwin S."/>
            <person name="Spatafora J."/>
            <person name="Crous P."/>
            <person name="Grigoriev I."/>
        </authorList>
    </citation>
    <scope>NUCLEOTIDE SEQUENCE</scope>
    <source>
        <strain evidence="5">CBS 113818</strain>
    </source>
</reference>
<proteinExistence type="predicted"/>
<evidence type="ECO:0000256" key="3">
    <source>
        <dbReference type="SAM" id="MobiDB-lite"/>
    </source>
</evidence>
<dbReference type="Pfam" id="PF12937">
    <property type="entry name" value="F-box-like"/>
    <property type="match status" value="1"/>
</dbReference>
<evidence type="ECO:0000256" key="2">
    <source>
        <dbReference type="ARBA" id="ARBA00023043"/>
    </source>
</evidence>
<dbReference type="Gene3D" id="1.25.40.20">
    <property type="entry name" value="Ankyrin repeat-containing domain"/>
    <property type="match status" value="1"/>
</dbReference>
<dbReference type="SMART" id="SM00256">
    <property type="entry name" value="FBOX"/>
    <property type="match status" value="2"/>
</dbReference>
<dbReference type="InterPro" id="IPR001810">
    <property type="entry name" value="F-box_dom"/>
</dbReference>
<dbReference type="PANTHER" id="PTHR24161">
    <property type="entry name" value="ANK_REP_REGION DOMAIN-CONTAINING PROTEIN-RELATED"/>
    <property type="match status" value="1"/>
</dbReference>
<keyword evidence="2" id="KW-0040">ANK repeat</keyword>
<dbReference type="SMART" id="SM00248">
    <property type="entry name" value="ANK"/>
    <property type="match status" value="3"/>
</dbReference>
<feature type="compositionally biased region" description="Low complexity" evidence="3">
    <location>
        <begin position="315"/>
        <end position="324"/>
    </location>
</feature>
<evidence type="ECO:0000313" key="6">
    <source>
        <dbReference type="Proteomes" id="UP000799424"/>
    </source>
</evidence>
<dbReference type="InterPro" id="IPR002110">
    <property type="entry name" value="Ankyrin_rpt"/>
</dbReference>
<feature type="compositionally biased region" description="Basic residues" evidence="3">
    <location>
        <begin position="325"/>
        <end position="335"/>
    </location>
</feature>
<dbReference type="CDD" id="cd09917">
    <property type="entry name" value="F-box_SF"/>
    <property type="match status" value="1"/>
</dbReference>
<feature type="region of interest" description="Disordered" evidence="3">
    <location>
        <begin position="411"/>
        <end position="436"/>
    </location>
</feature>